<dbReference type="EMBL" id="QNGE01002169">
    <property type="protein sequence ID" value="KAA3676061.1"/>
    <property type="molecule type" value="Genomic_DNA"/>
</dbReference>
<keyword evidence="3" id="KW-0808">Transferase</keyword>
<evidence type="ECO:0000256" key="5">
    <source>
        <dbReference type="ARBA" id="ARBA00022722"/>
    </source>
</evidence>
<reference evidence="12 13" key="1">
    <citation type="journal article" date="2019" name="Gigascience">
        <title>Whole-genome sequence of the oriental lung fluke Paragonimus westermani.</title>
        <authorList>
            <person name="Oey H."/>
            <person name="Zakrzewski M."/>
            <person name="Narain K."/>
            <person name="Devi K.R."/>
            <person name="Agatsuma T."/>
            <person name="Nawaratna S."/>
            <person name="Gobert G.N."/>
            <person name="Jones M.K."/>
            <person name="Ragan M.A."/>
            <person name="McManus D.P."/>
            <person name="Krause L."/>
        </authorList>
    </citation>
    <scope>NUCLEOTIDE SEQUENCE [LARGE SCALE GENOMIC DNA]</scope>
    <source>
        <strain evidence="12 13">IND2009</strain>
    </source>
</reference>
<keyword evidence="6" id="KW-0255">Endonuclease</keyword>
<dbReference type="GO" id="GO:0003964">
    <property type="term" value="F:RNA-directed DNA polymerase activity"/>
    <property type="evidence" value="ECO:0007669"/>
    <property type="project" value="UniProtKB-KW"/>
</dbReference>
<feature type="domain" description="Integrase catalytic" evidence="11">
    <location>
        <begin position="1040"/>
        <end position="1200"/>
    </location>
</feature>
<dbReference type="SUPFAM" id="SSF56672">
    <property type="entry name" value="DNA/RNA polymerases"/>
    <property type="match status" value="1"/>
</dbReference>
<dbReference type="PANTHER" id="PTHR37984:SF5">
    <property type="entry name" value="PROTEIN NYNRIN-LIKE"/>
    <property type="match status" value="1"/>
</dbReference>
<dbReference type="PROSITE" id="PS00141">
    <property type="entry name" value="ASP_PROTEASE"/>
    <property type="match status" value="1"/>
</dbReference>
<evidence type="ECO:0000259" key="11">
    <source>
        <dbReference type="PROSITE" id="PS50994"/>
    </source>
</evidence>
<dbReference type="InterPro" id="IPR041373">
    <property type="entry name" value="RT_RNaseH"/>
</dbReference>
<dbReference type="FunFam" id="3.10.10.10:FF:000007">
    <property type="entry name" value="Retrovirus-related Pol polyprotein from transposon 17.6-like Protein"/>
    <property type="match status" value="1"/>
</dbReference>
<comment type="caution">
    <text evidence="12">The sequence shown here is derived from an EMBL/GenBank/DDBJ whole genome shotgun (WGS) entry which is preliminary data.</text>
</comment>
<evidence type="ECO:0000256" key="7">
    <source>
        <dbReference type="ARBA" id="ARBA00022801"/>
    </source>
</evidence>
<dbReference type="InterPro" id="IPR036397">
    <property type="entry name" value="RNaseH_sf"/>
</dbReference>
<dbReference type="Pfam" id="PF00665">
    <property type="entry name" value="rve"/>
    <property type="match status" value="1"/>
</dbReference>
<dbReference type="CDD" id="cd00303">
    <property type="entry name" value="retropepsin_like"/>
    <property type="match status" value="1"/>
</dbReference>
<dbReference type="FunFam" id="3.10.20.370:FF:000001">
    <property type="entry name" value="Retrovirus-related Pol polyprotein from transposon 17.6-like protein"/>
    <property type="match status" value="1"/>
</dbReference>
<accession>A0A5J4NKR9</accession>
<dbReference type="InterPro" id="IPR000477">
    <property type="entry name" value="RT_dom"/>
</dbReference>
<dbReference type="GO" id="GO:0003676">
    <property type="term" value="F:nucleic acid binding"/>
    <property type="evidence" value="ECO:0007669"/>
    <property type="project" value="InterPro"/>
</dbReference>
<dbReference type="PROSITE" id="PS50878">
    <property type="entry name" value="RT_POL"/>
    <property type="match status" value="1"/>
</dbReference>
<keyword evidence="2" id="KW-0645">Protease</keyword>
<keyword evidence="8" id="KW-0695">RNA-directed DNA polymerase</keyword>
<dbReference type="CDD" id="cd09274">
    <property type="entry name" value="RNase_HI_RT_Ty3"/>
    <property type="match status" value="1"/>
</dbReference>
<dbReference type="PROSITE" id="PS50994">
    <property type="entry name" value="INTEGRASE"/>
    <property type="match status" value="1"/>
</dbReference>
<dbReference type="PANTHER" id="PTHR37984">
    <property type="entry name" value="PROTEIN CBG26694"/>
    <property type="match status" value="1"/>
</dbReference>
<proteinExistence type="predicted"/>
<dbReference type="InterPro" id="IPR043128">
    <property type="entry name" value="Rev_trsase/Diguanyl_cyclase"/>
</dbReference>
<feature type="compositionally biased region" description="Polar residues" evidence="9">
    <location>
        <begin position="1377"/>
        <end position="1388"/>
    </location>
</feature>
<dbReference type="GO" id="GO:0006508">
    <property type="term" value="P:proteolysis"/>
    <property type="evidence" value="ECO:0007669"/>
    <property type="project" value="UniProtKB-KW"/>
</dbReference>
<dbReference type="Gene3D" id="1.10.340.70">
    <property type="match status" value="1"/>
</dbReference>
<organism evidence="12 13">
    <name type="scientific">Paragonimus westermani</name>
    <dbReference type="NCBI Taxonomy" id="34504"/>
    <lineage>
        <taxon>Eukaryota</taxon>
        <taxon>Metazoa</taxon>
        <taxon>Spiralia</taxon>
        <taxon>Lophotrochozoa</taxon>
        <taxon>Platyhelminthes</taxon>
        <taxon>Trematoda</taxon>
        <taxon>Digenea</taxon>
        <taxon>Plagiorchiida</taxon>
        <taxon>Troglotremata</taxon>
        <taxon>Troglotrematidae</taxon>
        <taxon>Paragonimus</taxon>
    </lineage>
</organism>
<dbReference type="InterPro" id="IPR001969">
    <property type="entry name" value="Aspartic_peptidase_AS"/>
</dbReference>
<evidence type="ECO:0000256" key="2">
    <source>
        <dbReference type="ARBA" id="ARBA00022670"/>
    </source>
</evidence>
<dbReference type="FunFam" id="3.30.420.10:FF:000032">
    <property type="entry name" value="Retrovirus-related Pol polyprotein from transposon 297-like Protein"/>
    <property type="match status" value="1"/>
</dbReference>
<dbReference type="EC" id="2.7.7.49" evidence="1"/>
<keyword evidence="4" id="KW-0548">Nucleotidyltransferase</keyword>
<evidence type="ECO:0000313" key="12">
    <source>
        <dbReference type="EMBL" id="KAA3676061.1"/>
    </source>
</evidence>
<evidence type="ECO:0000256" key="9">
    <source>
        <dbReference type="SAM" id="MobiDB-lite"/>
    </source>
</evidence>
<keyword evidence="5" id="KW-0540">Nuclease</keyword>
<dbReference type="Gene3D" id="3.10.20.370">
    <property type="match status" value="1"/>
</dbReference>
<dbReference type="Proteomes" id="UP000324629">
    <property type="component" value="Unassembled WGS sequence"/>
</dbReference>
<evidence type="ECO:0000256" key="1">
    <source>
        <dbReference type="ARBA" id="ARBA00012493"/>
    </source>
</evidence>
<dbReference type="FunFam" id="1.10.340.70:FF:000001">
    <property type="entry name" value="Retrovirus-related Pol polyprotein from transposon gypsy-like Protein"/>
    <property type="match status" value="1"/>
</dbReference>
<dbReference type="SUPFAM" id="SSF53098">
    <property type="entry name" value="Ribonuclease H-like"/>
    <property type="match status" value="1"/>
</dbReference>
<keyword evidence="7" id="KW-0378">Hydrolase</keyword>
<dbReference type="CDD" id="cd01647">
    <property type="entry name" value="RT_LTR"/>
    <property type="match status" value="1"/>
</dbReference>
<dbReference type="InterPro" id="IPR041588">
    <property type="entry name" value="Integrase_H2C2"/>
</dbReference>
<evidence type="ECO:0000259" key="10">
    <source>
        <dbReference type="PROSITE" id="PS50878"/>
    </source>
</evidence>
<dbReference type="SUPFAM" id="SSF50630">
    <property type="entry name" value="Acid proteases"/>
    <property type="match status" value="1"/>
</dbReference>
<evidence type="ECO:0000256" key="8">
    <source>
        <dbReference type="ARBA" id="ARBA00022918"/>
    </source>
</evidence>
<dbReference type="Gene3D" id="3.30.70.270">
    <property type="match status" value="2"/>
</dbReference>
<dbReference type="FunFam" id="3.30.70.270:FF:000045">
    <property type="entry name" value="Transposon Tf2-7 polyprotein"/>
    <property type="match status" value="1"/>
</dbReference>
<evidence type="ECO:0000256" key="3">
    <source>
        <dbReference type="ARBA" id="ARBA00022679"/>
    </source>
</evidence>
<dbReference type="Pfam" id="PF17921">
    <property type="entry name" value="Integrase_H2C2"/>
    <property type="match status" value="1"/>
</dbReference>
<sequence length="1388" mass="156608">MSGKEDLSPPCVKSTYAQPTVVENRGEFRPSLKQPHVFHPDDDFESWEFAVTIYLTGVPENSMGPYILSFLSEEAAKMFRTTGVRPTAPAAVIWETLRQLFEKIELPAVYRETFFSRRQEPEESVDRFLRVLRELASKAFKHLSSVECERNICERFCMGLRNRELRNKFILKPAESLSVALTKARGCEALEQLDEKRAAEDSICLAFRQHSLTPEPLPRRNQLAVHVGGECWYCKRFGRRAQHCGHNPPIGSRSPKGESLTLHEALSSVISPKCVYMKPLSVRGRINKEPILFLVDTGASCSLIHSRLAARLTKHRTAPANPVRLLAANGTEMQVASFLSASVQLGSFSGEHQFLACPHLQWKAILGMDFLGHFGGVLNLKDSQMTIGSCLVDLEKGRPADACSAVDSKAEVPFVSEVLNHLKSDESLLPMKTQLIHLLSEFKDVFALGNDAPGRTNWVQHEIDTSDHRPIRHAPRRLPVHYEQHLDTMITDMLEKRIIRPSVSPWSSPIVLVRKKNGTLRLCVDYRKLNEITARDSFPIPRIDATLDALHGAQWFSALDLASGYWQVEVRPSDRGKTAFVVPSGLYEFETMPFGLANAPATFQRLMQKALQGLVPSQCLIYLDDIIVYGRTVAEHNNNLRDVLERLRSTGLKLKGSKCHFLQREVTFLGHVIAADGIKTDPAKSEQIKNWPRPQTVENVRSFLGLASYYRKFIQGFAEIATPLHRLTEKGRPFTWSDECSASFETLKDKLTTPPILAFPDVSDEAGKFVLDTDASNVSIGAVLSQETPEGEVVIAYASRCLDKCERNYSTTRRELLALIHFLRHFRPYLLGKPFKVRTDHQSLQWLRNFRDPEGQVARWQERLQEYDFVCEYRRGLRHGNADALSRVTVPSEVNTTLLYDADTVWAEDQLSDSYIANIYKRQADGSSKPSAIEMRQKPFDERALWGHWKDLRLIDGVLYRMDQSGPKLITPKLKVAAVLQKIHTELGHAGQLKTEAAIRQRYWWPGIHADVVTQCSSCETCSAIKNHTPGPRAPLEPVVTEHPGQRVGVDIMGPLPVTRRGNRYILVLVDYFTKWSEAVPIERQDACTVAAAIINEWIARYGAPTMLHSDQGAAFESQLLKETCHLLGIKKTRTTPYHPQGNGLVERTNRTIKALLQSFLERHQADRWDELLPRCMLAYRASIHTTTRYTPAYLTFGRELRLPLELLSPIPPLEALSLPDYVRNLRENLRTAFTMAQGHMKDAQRRQKEQYDQHISGPVYSVGCRVWLHRPKAGVGEPAKLHRQWQGPYEVVFVRSPTVYVIRDPQSASSDVLTVHYNQLKPASPTSHCEPYDIIVPPGCIPIVEQTVEIPPEGGFASALTNESTEDSAPAERGQCNETEAVSNVLK</sequence>
<dbReference type="InterPro" id="IPR012337">
    <property type="entry name" value="RNaseH-like_sf"/>
</dbReference>
<dbReference type="InterPro" id="IPR001584">
    <property type="entry name" value="Integrase_cat-core"/>
</dbReference>
<evidence type="ECO:0000256" key="6">
    <source>
        <dbReference type="ARBA" id="ARBA00022759"/>
    </source>
</evidence>
<keyword evidence="13" id="KW-1185">Reference proteome</keyword>
<dbReference type="Gene3D" id="3.30.420.10">
    <property type="entry name" value="Ribonuclease H-like superfamily/Ribonuclease H"/>
    <property type="match status" value="1"/>
</dbReference>
<evidence type="ECO:0000313" key="13">
    <source>
        <dbReference type="Proteomes" id="UP000324629"/>
    </source>
</evidence>
<dbReference type="Pfam" id="PF17917">
    <property type="entry name" value="RT_RNaseH"/>
    <property type="match status" value="1"/>
</dbReference>
<dbReference type="Gene3D" id="3.10.10.10">
    <property type="entry name" value="HIV Type 1 Reverse Transcriptase, subunit A, domain 1"/>
    <property type="match status" value="1"/>
</dbReference>
<dbReference type="InterPro" id="IPR050951">
    <property type="entry name" value="Retrovirus_Pol_polyprotein"/>
</dbReference>
<name>A0A5J4NKR9_9TREM</name>
<dbReference type="GO" id="GO:0015074">
    <property type="term" value="P:DNA integration"/>
    <property type="evidence" value="ECO:0007669"/>
    <property type="project" value="InterPro"/>
</dbReference>
<dbReference type="GO" id="GO:0004519">
    <property type="term" value="F:endonuclease activity"/>
    <property type="evidence" value="ECO:0007669"/>
    <property type="project" value="UniProtKB-KW"/>
</dbReference>
<dbReference type="InterPro" id="IPR021109">
    <property type="entry name" value="Peptidase_aspartic_dom_sf"/>
</dbReference>
<feature type="region of interest" description="Disordered" evidence="9">
    <location>
        <begin position="1355"/>
        <end position="1388"/>
    </location>
</feature>
<protein>
    <recommendedName>
        <fullName evidence="1">RNA-directed DNA polymerase</fullName>
        <ecNumber evidence="1">2.7.7.49</ecNumber>
    </recommendedName>
</protein>
<dbReference type="Gene3D" id="2.40.70.10">
    <property type="entry name" value="Acid Proteases"/>
    <property type="match status" value="1"/>
</dbReference>
<feature type="domain" description="Reverse transcriptase" evidence="10">
    <location>
        <begin position="494"/>
        <end position="673"/>
    </location>
</feature>
<gene>
    <name evidence="12" type="ORF">DEA37_0004666</name>
</gene>
<dbReference type="Pfam" id="PF13975">
    <property type="entry name" value="gag-asp_proteas"/>
    <property type="match status" value="1"/>
</dbReference>
<dbReference type="GO" id="GO:0004190">
    <property type="term" value="F:aspartic-type endopeptidase activity"/>
    <property type="evidence" value="ECO:0007669"/>
    <property type="project" value="InterPro"/>
</dbReference>
<dbReference type="Pfam" id="PF00078">
    <property type="entry name" value="RVT_1"/>
    <property type="match status" value="1"/>
</dbReference>
<dbReference type="InterPro" id="IPR043502">
    <property type="entry name" value="DNA/RNA_pol_sf"/>
</dbReference>
<evidence type="ECO:0000256" key="4">
    <source>
        <dbReference type="ARBA" id="ARBA00022695"/>
    </source>
</evidence>